<feature type="compositionally biased region" description="Low complexity" evidence="1">
    <location>
        <begin position="16"/>
        <end position="34"/>
    </location>
</feature>
<feature type="compositionally biased region" description="Polar residues" evidence="1">
    <location>
        <begin position="176"/>
        <end position="186"/>
    </location>
</feature>
<comment type="caution">
    <text evidence="2">The sequence shown here is derived from an EMBL/GenBank/DDBJ whole genome shotgun (WGS) entry which is preliminary data.</text>
</comment>
<feature type="compositionally biased region" description="Basic and acidic residues" evidence="1">
    <location>
        <begin position="413"/>
        <end position="437"/>
    </location>
</feature>
<sequence>MSEPAAARRARRKANRNTNSSRNSSNTPSRSATPGLLVDEDQEFENDLDFLLTNTPKPEVDQQYTSSSFSEVYISSSWETENKPKTAKQTARKHEKKFTVADVTKDMIDLDFSSDSEDEKPKKLTKRRLVKQKKEDEQEVEESAVDIPRDYAGSPFSFGSWDSSEPAPAHEVTHVQDASSEVQQHASQKKGRNRKEKKEPRQKELPKKDAKPESESDAAPPTQTKKPRSRGKKEKKEQIGDSVPSSADQSFEQPPQAAEKSELSASQRRRARRNRQKEKEREQAAQGEATTSEEAKPKKTKTRNKSRKDSQQTQDQEAVVGESEPKPVDSEKKKRKPRERKKKEHKEVEASDFIPVQPELESKWSTKENTASNEKAEAEEEHQQPEVSNDYKFGSFIQEGWGEDNTGSSWGGSEHHERDHHREPRERSRGGRKDKFDSPAAHPTRAEGSASRDVAGEGWSREDSGSSRRRNDNRNDGHHRREPREKHRGFRKEKAVEAEPVEEQQPTTNDDSAFGSAIQTGWGEDNAGSSWTGNDDHQQHHRQPREKSRGFKKERSEEAEPTKQYAVYEEAEAIEQPVSSADSAVSFGSWGEENTADSWEEAMTTVDASWLDTDTDEDEAEEEGGEWVRVIMEGEEEEEDEDDPVGISGLSKSQKLGLAVYQNMVHEFAENDFGPVPAFSGLFGDGSFFKRVVSKNPVRPPPVVEEKPIENPFAIKLRPIKKLANKNLSESLPEIQPTKTIIGLSHKQILQADLSDVKIKTLMSSSSVSKYAATCVRFTRSHGVDLFEDFEKKKIFLQLCINIALYESKGFKRTLNRYSNVLELFGGYREINLETTRTQLTPSKREVHQNNLDYSVLAYLGHILIWAGHLQRQAKVAMFTEKYDLEDLSQRLVMEHIGGYHLWDRLQRNSKGMNSKRWKHVIKFRNAFPFEEDQFMIILRFMQIDNNIP</sequence>
<feature type="compositionally biased region" description="Basic residues" evidence="1">
    <location>
        <begin position="477"/>
        <end position="491"/>
    </location>
</feature>
<keyword evidence="3" id="KW-1185">Reference proteome</keyword>
<feature type="compositionally biased region" description="Basic and acidic residues" evidence="1">
    <location>
        <begin position="545"/>
        <end position="561"/>
    </location>
</feature>
<dbReference type="GeneID" id="73472528"/>
<feature type="compositionally biased region" description="Basic and acidic residues" evidence="1">
    <location>
        <begin position="459"/>
        <end position="476"/>
    </location>
</feature>
<proteinExistence type="predicted"/>
<feature type="compositionally biased region" description="Basic and acidic residues" evidence="1">
    <location>
        <begin position="196"/>
        <end position="214"/>
    </location>
</feature>
<feature type="region of interest" description="Disordered" evidence="1">
    <location>
        <begin position="73"/>
        <end position="566"/>
    </location>
</feature>
<organism evidence="2 3">
    <name type="scientific">[Candida] subhashii</name>
    <dbReference type="NCBI Taxonomy" id="561895"/>
    <lineage>
        <taxon>Eukaryota</taxon>
        <taxon>Fungi</taxon>
        <taxon>Dikarya</taxon>
        <taxon>Ascomycota</taxon>
        <taxon>Saccharomycotina</taxon>
        <taxon>Pichiomycetes</taxon>
        <taxon>Debaryomycetaceae</taxon>
        <taxon>Spathaspora</taxon>
    </lineage>
</organism>
<dbReference type="Proteomes" id="UP000694255">
    <property type="component" value="Unassembled WGS sequence"/>
</dbReference>
<evidence type="ECO:0000313" key="3">
    <source>
        <dbReference type="Proteomes" id="UP000694255"/>
    </source>
</evidence>
<name>A0A8J5UJ39_9ASCO</name>
<dbReference type="AlphaFoldDB" id="A0A8J5UJ39"/>
<feature type="compositionally biased region" description="Basic and acidic residues" evidence="1">
    <location>
        <begin position="97"/>
        <end position="108"/>
    </location>
</feature>
<accession>A0A8J5UJ39</accession>
<feature type="compositionally biased region" description="Basic residues" evidence="1">
    <location>
        <begin position="267"/>
        <end position="276"/>
    </location>
</feature>
<evidence type="ECO:0000313" key="2">
    <source>
        <dbReference type="EMBL" id="KAG7660766.1"/>
    </source>
</evidence>
<protein>
    <submittedName>
        <fullName evidence="2">Uncharacterized protein</fullName>
    </submittedName>
</protein>
<feature type="compositionally biased region" description="Basic and acidic residues" evidence="1">
    <location>
        <begin position="323"/>
        <end position="332"/>
    </location>
</feature>
<reference evidence="2 3" key="1">
    <citation type="journal article" date="2021" name="DNA Res.">
        <title>Genome analysis of Candida subhashii reveals its hybrid nature and dual mitochondrial genome conformations.</title>
        <authorList>
            <person name="Mixao V."/>
            <person name="Hegedusova E."/>
            <person name="Saus E."/>
            <person name="Pryszcz L.P."/>
            <person name="Cillingova A."/>
            <person name="Nosek J."/>
            <person name="Gabaldon T."/>
        </authorList>
    </citation>
    <scope>NUCLEOTIDE SEQUENCE [LARGE SCALE GENOMIC DNA]</scope>
    <source>
        <strain evidence="2 3">CBS 10753</strain>
    </source>
</reference>
<dbReference type="RefSeq" id="XP_049260999.1">
    <property type="nucleotide sequence ID" value="XM_049409825.1"/>
</dbReference>
<dbReference type="OrthoDB" id="4018341at2759"/>
<evidence type="ECO:0000256" key="1">
    <source>
        <dbReference type="SAM" id="MobiDB-lite"/>
    </source>
</evidence>
<feature type="compositionally biased region" description="Basic residues" evidence="1">
    <location>
        <begin position="333"/>
        <end position="344"/>
    </location>
</feature>
<gene>
    <name evidence="2" type="ORF">J8A68_005728</name>
</gene>
<dbReference type="EMBL" id="JAGSYN010000274">
    <property type="protein sequence ID" value="KAG7660766.1"/>
    <property type="molecule type" value="Genomic_DNA"/>
</dbReference>
<feature type="region of interest" description="Disordered" evidence="1">
    <location>
        <begin position="1"/>
        <end position="40"/>
    </location>
</feature>
<feature type="compositionally biased region" description="Polar residues" evidence="1">
    <location>
        <begin position="243"/>
        <end position="253"/>
    </location>
</feature>